<organism evidence="1 2">
    <name type="scientific">Dictyobacter formicarum</name>
    <dbReference type="NCBI Taxonomy" id="2778368"/>
    <lineage>
        <taxon>Bacteria</taxon>
        <taxon>Bacillati</taxon>
        <taxon>Chloroflexota</taxon>
        <taxon>Ktedonobacteria</taxon>
        <taxon>Ktedonobacterales</taxon>
        <taxon>Dictyobacteraceae</taxon>
        <taxon>Dictyobacter</taxon>
    </lineage>
</organism>
<evidence type="ECO:0000313" key="2">
    <source>
        <dbReference type="Proteomes" id="UP000635565"/>
    </source>
</evidence>
<keyword evidence="2" id="KW-1185">Reference proteome</keyword>
<sequence>MFGSPRSKPTRGGVPESVKAEVITKANNLIETVLKPQHIQPPPDNPQFNYIVDLYGKWYRRYFYLCATYRVPDPDARVASFEVKCARMEYAGDNRFHLSFPRHTGQWVELYTGIPLDECLASIRDEPFFFP</sequence>
<name>A0ABQ3VB90_9CHLR</name>
<comment type="caution">
    <text evidence="1">The sequence shown here is derived from an EMBL/GenBank/DDBJ whole genome shotgun (WGS) entry which is preliminary data.</text>
</comment>
<dbReference type="EMBL" id="BNJJ01000003">
    <property type="protein sequence ID" value="GHO83294.1"/>
    <property type="molecule type" value="Genomic_DNA"/>
</dbReference>
<evidence type="ECO:0000313" key="1">
    <source>
        <dbReference type="EMBL" id="GHO83294.1"/>
    </source>
</evidence>
<accession>A0ABQ3VB90</accession>
<dbReference type="InterPro" id="IPR021388">
    <property type="entry name" value="DUF3024"/>
</dbReference>
<gene>
    <name evidence="1" type="ORF">KSZ_13000</name>
</gene>
<reference evidence="1 2" key="1">
    <citation type="journal article" date="2021" name="Int. J. Syst. Evol. Microbiol.">
        <title>Reticulibacter mediterranei gen. nov., sp. nov., within the new family Reticulibacteraceae fam. nov., and Ktedonospora formicarum gen. nov., sp. nov., Ktedonobacter robiniae sp. nov., Dictyobacter formicarum sp. nov. and Dictyobacter arantiisoli sp. nov., belonging to the class Ktedonobacteria.</title>
        <authorList>
            <person name="Yabe S."/>
            <person name="Zheng Y."/>
            <person name="Wang C.M."/>
            <person name="Sakai Y."/>
            <person name="Abe K."/>
            <person name="Yokota A."/>
            <person name="Donadio S."/>
            <person name="Cavaletti L."/>
            <person name="Monciardini P."/>
        </authorList>
    </citation>
    <scope>NUCLEOTIDE SEQUENCE [LARGE SCALE GENOMIC DNA]</scope>
    <source>
        <strain evidence="1 2">SOSP1-9</strain>
    </source>
</reference>
<protein>
    <recommendedName>
        <fullName evidence="3">WYL domain-containing protein</fullName>
    </recommendedName>
</protein>
<dbReference type="Pfam" id="PF11225">
    <property type="entry name" value="DUF3024"/>
    <property type="match status" value="1"/>
</dbReference>
<proteinExistence type="predicted"/>
<evidence type="ECO:0008006" key="3">
    <source>
        <dbReference type="Google" id="ProtNLM"/>
    </source>
</evidence>
<dbReference type="Proteomes" id="UP000635565">
    <property type="component" value="Unassembled WGS sequence"/>
</dbReference>